<keyword evidence="9" id="KW-1185">Reference proteome</keyword>
<dbReference type="Proteomes" id="UP000279673">
    <property type="component" value="Unassembled WGS sequence"/>
</dbReference>
<evidence type="ECO:0000256" key="5">
    <source>
        <dbReference type="ARBA" id="ARBA00022989"/>
    </source>
</evidence>
<accession>A0A421BVQ5</accession>
<keyword evidence="3" id="KW-1003">Cell membrane</keyword>
<sequence length="254" mass="26375">MTAELAQLMAQAQGFLAAAFVVFLRVGAAMALMPAFGEQLLPMRVRLALAVAFTLIVLPALGPGLPVAGFSPVLFAEVLIGLLLGMMLRLFVLALQVAGTMIAQSISLSQLFGGTDGEPQPAVGNLLILSGLAVAVHLGLPVKLAQLLVLSYDALPPGRFPDGALVQAWGLSGVAQTFTLAFSIAMPFVLGALVYNVALGAINRAMPQLMVAFVGAPALTLGGLILLFIALPSGLMLWYGAFDAFIADPYEVSR</sequence>
<dbReference type="PANTHER" id="PTHR30065:SF1">
    <property type="entry name" value="SURFACE PRESENTATION OF ANTIGENS PROTEIN SPAR"/>
    <property type="match status" value="1"/>
</dbReference>
<evidence type="ECO:0000256" key="2">
    <source>
        <dbReference type="ARBA" id="ARBA00009772"/>
    </source>
</evidence>
<organism evidence="8 9">
    <name type="scientific">Paenirhodobacter hankyongi</name>
    <dbReference type="NCBI Taxonomy" id="2294033"/>
    <lineage>
        <taxon>Bacteria</taxon>
        <taxon>Pseudomonadati</taxon>
        <taxon>Pseudomonadota</taxon>
        <taxon>Alphaproteobacteria</taxon>
        <taxon>Rhodobacterales</taxon>
        <taxon>Rhodobacter group</taxon>
        <taxon>Paenirhodobacter</taxon>
    </lineage>
</organism>
<name>A0A421BVQ5_9RHOB</name>
<feature type="transmembrane region" description="Helical" evidence="7">
    <location>
        <begin position="74"/>
        <end position="102"/>
    </location>
</feature>
<feature type="transmembrane region" description="Helical" evidence="7">
    <location>
        <begin position="209"/>
        <end position="231"/>
    </location>
</feature>
<feature type="transmembrane region" description="Helical" evidence="7">
    <location>
        <begin position="122"/>
        <end position="140"/>
    </location>
</feature>
<keyword evidence="6 7" id="KW-0472">Membrane</keyword>
<comment type="similarity">
    <text evidence="2">Belongs to the FliR/MopE/SpaR family.</text>
</comment>
<dbReference type="RefSeq" id="WP_121530795.1">
    <property type="nucleotide sequence ID" value="NZ_RCHI01000002.1"/>
</dbReference>
<evidence type="ECO:0000256" key="7">
    <source>
        <dbReference type="SAM" id="Phobius"/>
    </source>
</evidence>
<comment type="caution">
    <text evidence="8">The sequence shown here is derived from an EMBL/GenBank/DDBJ whole genome shotgun (WGS) entry which is preliminary data.</text>
</comment>
<dbReference type="EMBL" id="RCHI01000002">
    <property type="protein sequence ID" value="RLL72407.1"/>
    <property type="molecule type" value="Genomic_DNA"/>
</dbReference>
<protein>
    <submittedName>
        <fullName evidence="8">Type III secretion protein</fullName>
    </submittedName>
</protein>
<evidence type="ECO:0000256" key="6">
    <source>
        <dbReference type="ARBA" id="ARBA00023136"/>
    </source>
</evidence>
<evidence type="ECO:0000256" key="1">
    <source>
        <dbReference type="ARBA" id="ARBA00004651"/>
    </source>
</evidence>
<dbReference type="PRINTS" id="PR00953">
    <property type="entry name" value="TYPE3IMRPROT"/>
</dbReference>
<feature type="transmembrane region" description="Helical" evidence="7">
    <location>
        <begin position="178"/>
        <end position="202"/>
    </location>
</feature>
<reference evidence="8 9" key="1">
    <citation type="submission" date="2018-10" db="EMBL/GenBank/DDBJ databases">
        <title>Rhodobacter sp . BO-81.</title>
        <authorList>
            <person name="Im W.T."/>
        </authorList>
    </citation>
    <scope>NUCLEOTIDE SEQUENCE [LARGE SCALE GENOMIC DNA]</scope>
    <source>
        <strain evidence="8 9">BO-81</strain>
    </source>
</reference>
<feature type="transmembrane region" description="Helical" evidence="7">
    <location>
        <begin position="45"/>
        <end position="62"/>
    </location>
</feature>
<gene>
    <name evidence="8" type="ORF">DYS74_03080</name>
</gene>
<dbReference type="InterPro" id="IPR002010">
    <property type="entry name" value="T3SS_IM_R"/>
</dbReference>
<feature type="transmembrane region" description="Helical" evidence="7">
    <location>
        <begin position="12"/>
        <end position="33"/>
    </location>
</feature>
<comment type="subcellular location">
    <subcellularLocation>
        <location evidence="1">Cell membrane</location>
        <topology evidence="1">Multi-pass membrane protein</topology>
    </subcellularLocation>
</comment>
<evidence type="ECO:0000313" key="8">
    <source>
        <dbReference type="EMBL" id="RLL72407.1"/>
    </source>
</evidence>
<evidence type="ECO:0000256" key="3">
    <source>
        <dbReference type="ARBA" id="ARBA00022475"/>
    </source>
</evidence>
<evidence type="ECO:0000256" key="4">
    <source>
        <dbReference type="ARBA" id="ARBA00022692"/>
    </source>
</evidence>
<proteinExistence type="inferred from homology"/>
<dbReference type="AlphaFoldDB" id="A0A421BVQ5"/>
<dbReference type="PANTHER" id="PTHR30065">
    <property type="entry name" value="FLAGELLAR BIOSYNTHETIC PROTEIN FLIR"/>
    <property type="match status" value="1"/>
</dbReference>
<dbReference type="Pfam" id="PF01311">
    <property type="entry name" value="Bac_export_1"/>
    <property type="match status" value="1"/>
</dbReference>
<dbReference type="GO" id="GO:0005886">
    <property type="term" value="C:plasma membrane"/>
    <property type="evidence" value="ECO:0007669"/>
    <property type="project" value="UniProtKB-SubCell"/>
</dbReference>
<evidence type="ECO:0000313" key="9">
    <source>
        <dbReference type="Proteomes" id="UP000279673"/>
    </source>
</evidence>
<keyword evidence="5 7" id="KW-1133">Transmembrane helix</keyword>
<dbReference type="GO" id="GO:0006605">
    <property type="term" value="P:protein targeting"/>
    <property type="evidence" value="ECO:0007669"/>
    <property type="project" value="InterPro"/>
</dbReference>
<keyword evidence="4 7" id="KW-0812">Transmembrane</keyword>